<protein>
    <submittedName>
        <fullName evidence="6">Sugar transferase</fullName>
    </submittedName>
</protein>
<reference evidence="6 7" key="1">
    <citation type="submission" date="2018-12" db="EMBL/GenBank/DDBJ databases">
        <authorList>
            <person name="Yang Y."/>
        </authorList>
    </citation>
    <scope>NUCLEOTIDE SEQUENCE [LARGE SCALE GENOMIC DNA]</scope>
    <source>
        <strain evidence="6 7">GSF71</strain>
    </source>
</reference>
<evidence type="ECO:0000256" key="4">
    <source>
        <dbReference type="SAM" id="Phobius"/>
    </source>
</evidence>
<comment type="caution">
    <text evidence="6">The sequence shown here is derived from an EMBL/GenBank/DDBJ whole genome shotgun (WGS) entry which is preliminary data.</text>
</comment>
<evidence type="ECO:0000256" key="1">
    <source>
        <dbReference type="ARBA" id="ARBA00006464"/>
    </source>
</evidence>
<proteinExistence type="inferred from homology"/>
<sequence>MSSDFQTALPAANLNAALRRLFDVTVALAGMLLFLVFLAPVVLAIHLDSPGPILFSQVRLGQHGRPFRLYKFRKFHHGRRAQTGTLAVTLKDDDRMTRVGRILERTKIDEVPQLWNVLRGDMAVVGPRPETQDFADCFEGPYQAVLDHKPGIFGPNQLYFRNECTLYPKNADPHDFYRKVLFPAKARNDLDYFPRRSFGQDIGWILRGLLGLIGIGLPHGKPPGQPSAPVRLGRLRNAPDRPSLPE</sequence>
<evidence type="ECO:0000259" key="5">
    <source>
        <dbReference type="Pfam" id="PF02397"/>
    </source>
</evidence>
<keyword evidence="4" id="KW-0472">Membrane</keyword>
<dbReference type="PANTHER" id="PTHR30576">
    <property type="entry name" value="COLANIC BIOSYNTHESIS UDP-GLUCOSE LIPID CARRIER TRANSFERASE"/>
    <property type="match status" value="1"/>
</dbReference>
<evidence type="ECO:0000313" key="7">
    <source>
        <dbReference type="Proteomes" id="UP000280346"/>
    </source>
</evidence>
<dbReference type="RefSeq" id="WP_126997702.1">
    <property type="nucleotide sequence ID" value="NZ_CP173192.1"/>
</dbReference>
<keyword evidence="7" id="KW-1185">Reference proteome</keyword>
<feature type="region of interest" description="Disordered" evidence="3">
    <location>
        <begin position="223"/>
        <end position="246"/>
    </location>
</feature>
<keyword evidence="6" id="KW-0808">Transferase</keyword>
<dbReference type="GO" id="GO:0000271">
    <property type="term" value="P:polysaccharide biosynthetic process"/>
    <property type="evidence" value="ECO:0007669"/>
    <property type="project" value="UniProtKB-KW"/>
</dbReference>
<dbReference type="EMBL" id="RZIJ01000007">
    <property type="protein sequence ID" value="RUQ72088.1"/>
    <property type="molecule type" value="Genomic_DNA"/>
</dbReference>
<keyword evidence="4" id="KW-1133">Transmembrane helix</keyword>
<evidence type="ECO:0000256" key="2">
    <source>
        <dbReference type="ARBA" id="ARBA00023169"/>
    </source>
</evidence>
<comment type="similarity">
    <text evidence="1">Belongs to the bacterial sugar transferase family.</text>
</comment>
<feature type="transmembrane region" description="Helical" evidence="4">
    <location>
        <begin position="21"/>
        <end position="47"/>
    </location>
</feature>
<dbReference type="GO" id="GO:0016780">
    <property type="term" value="F:phosphotransferase activity, for other substituted phosphate groups"/>
    <property type="evidence" value="ECO:0007669"/>
    <property type="project" value="TreeGrafter"/>
</dbReference>
<dbReference type="Pfam" id="PF02397">
    <property type="entry name" value="Bac_transf"/>
    <property type="match status" value="1"/>
</dbReference>
<accession>A0A3S1CHG5</accession>
<dbReference type="OrthoDB" id="9808602at2"/>
<dbReference type="Proteomes" id="UP000280346">
    <property type="component" value="Unassembled WGS sequence"/>
</dbReference>
<feature type="domain" description="Bacterial sugar transferase" evidence="5">
    <location>
        <begin position="19"/>
        <end position="208"/>
    </location>
</feature>
<dbReference type="PANTHER" id="PTHR30576:SF0">
    <property type="entry name" value="UNDECAPRENYL-PHOSPHATE N-ACETYLGALACTOSAMINYL 1-PHOSPHATE TRANSFERASE-RELATED"/>
    <property type="match status" value="1"/>
</dbReference>
<organism evidence="6 7">
    <name type="scientific">Azospirillum doebereinerae</name>
    <dbReference type="NCBI Taxonomy" id="92933"/>
    <lineage>
        <taxon>Bacteria</taxon>
        <taxon>Pseudomonadati</taxon>
        <taxon>Pseudomonadota</taxon>
        <taxon>Alphaproteobacteria</taxon>
        <taxon>Rhodospirillales</taxon>
        <taxon>Azospirillaceae</taxon>
        <taxon>Azospirillum</taxon>
    </lineage>
</organism>
<evidence type="ECO:0000313" key="6">
    <source>
        <dbReference type="EMBL" id="RUQ72088.1"/>
    </source>
</evidence>
<evidence type="ECO:0000256" key="3">
    <source>
        <dbReference type="SAM" id="MobiDB-lite"/>
    </source>
</evidence>
<gene>
    <name evidence="6" type="ORF">EJ913_11015</name>
</gene>
<dbReference type="InterPro" id="IPR003362">
    <property type="entry name" value="Bact_transf"/>
</dbReference>
<name>A0A3S1CHG5_9PROT</name>
<dbReference type="AlphaFoldDB" id="A0A3S1CHG5"/>
<keyword evidence="2" id="KW-0270">Exopolysaccharide synthesis</keyword>
<keyword evidence="4" id="KW-0812">Transmembrane</keyword>